<dbReference type="InterPro" id="IPR021244">
    <property type="entry name" value="DUF2802"/>
</dbReference>
<organism evidence="2 3">
    <name type="scientific">Legionella rubrilucens</name>
    <dbReference type="NCBI Taxonomy" id="458"/>
    <lineage>
        <taxon>Bacteria</taxon>
        <taxon>Pseudomonadati</taxon>
        <taxon>Pseudomonadota</taxon>
        <taxon>Gammaproteobacteria</taxon>
        <taxon>Legionellales</taxon>
        <taxon>Legionellaceae</taxon>
        <taxon>Legionella</taxon>
    </lineage>
</organism>
<gene>
    <name evidence="2" type="ORF">Lrub_2150</name>
</gene>
<dbReference type="AlphaFoldDB" id="A0A0W0XRK4"/>
<dbReference type="OrthoDB" id="5652296at2"/>
<dbReference type="Proteomes" id="UP000054608">
    <property type="component" value="Unassembled WGS sequence"/>
</dbReference>
<feature type="coiled-coil region" evidence="1">
    <location>
        <begin position="26"/>
        <end position="81"/>
    </location>
</feature>
<dbReference type="PATRIC" id="fig|458.5.peg.2241"/>
<dbReference type="EMBL" id="LNYT01000020">
    <property type="protein sequence ID" value="KTD47228.1"/>
    <property type="molecule type" value="Genomic_DNA"/>
</dbReference>
<dbReference type="STRING" id="458.Lrub_2150"/>
<evidence type="ECO:0000256" key="1">
    <source>
        <dbReference type="SAM" id="Coils"/>
    </source>
</evidence>
<dbReference type="RefSeq" id="WP_058532124.1">
    <property type="nucleotide sequence ID" value="NZ_CAAAIN010000002.1"/>
</dbReference>
<proteinExistence type="predicted"/>
<reference evidence="2 3" key="1">
    <citation type="submission" date="2015-11" db="EMBL/GenBank/DDBJ databases">
        <title>Genomic analysis of 38 Legionella species identifies large and diverse effector repertoires.</title>
        <authorList>
            <person name="Burstein D."/>
            <person name="Amaro F."/>
            <person name="Zusman T."/>
            <person name="Lifshitz Z."/>
            <person name="Cohen O."/>
            <person name="Gilbert J.A."/>
            <person name="Pupko T."/>
            <person name="Shuman H.A."/>
            <person name="Segal G."/>
        </authorList>
    </citation>
    <scope>NUCLEOTIDE SEQUENCE [LARGE SCALE GENOMIC DNA]</scope>
    <source>
        <strain evidence="2 3">WA-270A-C2</strain>
    </source>
</reference>
<accession>A0A0W0XRK4</accession>
<keyword evidence="1" id="KW-0175">Coiled coil</keyword>
<evidence type="ECO:0008006" key="4">
    <source>
        <dbReference type="Google" id="ProtNLM"/>
    </source>
</evidence>
<name>A0A0W0XRK4_9GAMM</name>
<dbReference type="Pfam" id="PF10975">
    <property type="entry name" value="DUF2802"/>
    <property type="match status" value="1"/>
</dbReference>
<sequence length="132" mass="14815">MSLIVIMELLLTLGLAYVIYHQRQQLLDVEKRLKTLSQAMDQHQLEQAAVVNADLVFAKKLAEINSQLVSMDNQLQSLETKRDNDGGYQHALKILEMGGNKDEIISSCHLSNAEAELLMNLHAYRAVIKTPA</sequence>
<comment type="caution">
    <text evidence="2">The sequence shown here is derived from an EMBL/GenBank/DDBJ whole genome shotgun (WGS) entry which is preliminary data.</text>
</comment>
<protein>
    <recommendedName>
        <fullName evidence="4">DUF2802 domain-containing protein</fullName>
    </recommendedName>
</protein>
<evidence type="ECO:0000313" key="3">
    <source>
        <dbReference type="Proteomes" id="UP000054608"/>
    </source>
</evidence>
<evidence type="ECO:0000313" key="2">
    <source>
        <dbReference type="EMBL" id="KTD47228.1"/>
    </source>
</evidence>
<keyword evidence="3" id="KW-1185">Reference proteome</keyword>